<evidence type="ECO:0000313" key="2">
    <source>
        <dbReference type="EMBL" id="KAF0711202.1"/>
    </source>
</evidence>
<organism evidence="2 3">
    <name type="scientific">Aphis craccivora</name>
    <name type="common">Cowpea aphid</name>
    <dbReference type="NCBI Taxonomy" id="307492"/>
    <lineage>
        <taxon>Eukaryota</taxon>
        <taxon>Metazoa</taxon>
        <taxon>Ecdysozoa</taxon>
        <taxon>Arthropoda</taxon>
        <taxon>Hexapoda</taxon>
        <taxon>Insecta</taxon>
        <taxon>Pterygota</taxon>
        <taxon>Neoptera</taxon>
        <taxon>Paraneoptera</taxon>
        <taxon>Hemiptera</taxon>
        <taxon>Sternorrhyncha</taxon>
        <taxon>Aphidomorpha</taxon>
        <taxon>Aphidoidea</taxon>
        <taxon>Aphididae</taxon>
        <taxon>Aphidini</taxon>
        <taxon>Aphis</taxon>
        <taxon>Aphis</taxon>
    </lineage>
</organism>
<name>A0A6G0VYA5_APHCR</name>
<sequence>MLVTMKPCPFLVHYKNILHTILVALDLEKTYDMVWKNRVIDILSSWSIDGNMLKFLHNFLTERTIQVKVNNVLSEHTAIENGLPQGSIISVTLFLVAIDDIFSDIQKPVKYTLFADDCNIYCSGTDSQSTVAHLQNSINSLTL</sequence>
<keyword evidence="3" id="KW-1185">Reference proteome</keyword>
<dbReference type="EMBL" id="VUJU01011354">
    <property type="protein sequence ID" value="KAF0711202.1"/>
    <property type="molecule type" value="Genomic_DNA"/>
</dbReference>
<evidence type="ECO:0000313" key="3">
    <source>
        <dbReference type="Proteomes" id="UP000478052"/>
    </source>
</evidence>
<comment type="caution">
    <text evidence="2">The sequence shown here is derived from an EMBL/GenBank/DDBJ whole genome shotgun (WGS) entry which is preliminary data.</text>
</comment>
<protein>
    <recommendedName>
        <fullName evidence="1">Reverse transcriptase domain-containing protein</fullName>
    </recommendedName>
</protein>
<feature type="non-terminal residue" evidence="2">
    <location>
        <position position="143"/>
    </location>
</feature>
<dbReference type="Pfam" id="PF00078">
    <property type="entry name" value="RVT_1"/>
    <property type="match status" value="1"/>
</dbReference>
<proteinExistence type="predicted"/>
<dbReference type="SUPFAM" id="SSF56672">
    <property type="entry name" value="DNA/RNA polymerases"/>
    <property type="match status" value="1"/>
</dbReference>
<dbReference type="PANTHER" id="PTHR33332">
    <property type="entry name" value="REVERSE TRANSCRIPTASE DOMAIN-CONTAINING PROTEIN"/>
    <property type="match status" value="1"/>
</dbReference>
<dbReference type="AlphaFoldDB" id="A0A6G0VYA5"/>
<reference evidence="2 3" key="1">
    <citation type="submission" date="2019-08" db="EMBL/GenBank/DDBJ databases">
        <title>Whole genome of Aphis craccivora.</title>
        <authorList>
            <person name="Voronova N.V."/>
            <person name="Shulinski R.S."/>
            <person name="Bandarenka Y.V."/>
            <person name="Zhorov D.G."/>
            <person name="Warner D."/>
        </authorList>
    </citation>
    <scope>NUCLEOTIDE SEQUENCE [LARGE SCALE GENOMIC DNA]</scope>
    <source>
        <strain evidence="2">180601</strain>
        <tissue evidence="2">Whole Body</tissue>
    </source>
</reference>
<dbReference type="PROSITE" id="PS50878">
    <property type="entry name" value="RT_POL"/>
    <property type="match status" value="1"/>
</dbReference>
<gene>
    <name evidence="2" type="ORF">FWK35_00035822</name>
</gene>
<dbReference type="OrthoDB" id="6628643at2759"/>
<dbReference type="GO" id="GO:0071897">
    <property type="term" value="P:DNA biosynthetic process"/>
    <property type="evidence" value="ECO:0007669"/>
    <property type="project" value="UniProtKB-ARBA"/>
</dbReference>
<dbReference type="InterPro" id="IPR043502">
    <property type="entry name" value="DNA/RNA_pol_sf"/>
</dbReference>
<accession>A0A6G0VYA5</accession>
<feature type="domain" description="Reverse transcriptase" evidence="1">
    <location>
        <begin position="1"/>
        <end position="143"/>
    </location>
</feature>
<dbReference type="Proteomes" id="UP000478052">
    <property type="component" value="Unassembled WGS sequence"/>
</dbReference>
<evidence type="ECO:0000259" key="1">
    <source>
        <dbReference type="PROSITE" id="PS50878"/>
    </source>
</evidence>
<dbReference type="InterPro" id="IPR000477">
    <property type="entry name" value="RT_dom"/>
</dbReference>